<comment type="function">
    <text evidence="8">Component of the Mediator complex, a coactivator involved in regulated transcription of nearly all RNA polymerase II-dependent genes. Mediator functions as a bridge to convey information from gene-specific regulatory proteins to the basal RNA polymerase II transcription machinery. Mediator is recruited to promoters by direct interactions with regulatory proteins and serves as a scaffold for the assembly of a functional preinitiation complex with RNA polymerase II and the general transcription factors.</text>
</comment>
<comment type="similarity">
    <text evidence="2 8">Belongs to the Mediator complex subunit 13 family.</text>
</comment>
<evidence type="ECO:0000313" key="12">
    <source>
        <dbReference type="Ensembl" id="ENSAOCP00000075291.1"/>
    </source>
</evidence>
<evidence type="ECO:0000256" key="2">
    <source>
        <dbReference type="ARBA" id="ARBA00009354"/>
    </source>
</evidence>
<evidence type="ECO:0000256" key="6">
    <source>
        <dbReference type="ARBA" id="ARBA00023163"/>
    </source>
</evidence>
<comment type="subunit">
    <text evidence="8">Component of the Mediator complex.</text>
</comment>
<feature type="compositionally biased region" description="Polar residues" evidence="9">
    <location>
        <begin position="1335"/>
        <end position="1359"/>
    </location>
</feature>
<feature type="region of interest" description="Disordered" evidence="9">
    <location>
        <begin position="1299"/>
        <end position="1369"/>
    </location>
</feature>
<keyword evidence="5 8" id="KW-0010">Activator</keyword>
<feature type="region of interest" description="Disordered" evidence="9">
    <location>
        <begin position="802"/>
        <end position="860"/>
    </location>
</feature>
<evidence type="ECO:0000256" key="1">
    <source>
        <dbReference type="ARBA" id="ARBA00004123"/>
    </source>
</evidence>
<dbReference type="PANTHER" id="PTHR48249">
    <property type="entry name" value="MEDIATOR OF RNA POLYMERASE II TRANSCRIPTION SUBUNIT 13"/>
    <property type="match status" value="1"/>
</dbReference>
<gene>
    <name evidence="12" type="primary">MED13L</name>
</gene>
<name>A0AAQ6AF47_AMPOC</name>
<keyword evidence="13" id="KW-1185">Reference proteome</keyword>
<dbReference type="GO" id="GO:0016592">
    <property type="term" value="C:mediator complex"/>
    <property type="evidence" value="ECO:0007669"/>
    <property type="project" value="InterPro"/>
</dbReference>
<dbReference type="PANTHER" id="PTHR48249:SF1">
    <property type="entry name" value="MEDIATOR OF RNA POLYMERASE II TRANSCRIPTION SUBUNIT 13-LIKE"/>
    <property type="match status" value="1"/>
</dbReference>
<organism evidence="12 13">
    <name type="scientific">Amphiprion ocellaris</name>
    <name type="common">Clown anemonefish</name>
    <dbReference type="NCBI Taxonomy" id="80972"/>
    <lineage>
        <taxon>Eukaryota</taxon>
        <taxon>Metazoa</taxon>
        <taxon>Chordata</taxon>
        <taxon>Craniata</taxon>
        <taxon>Vertebrata</taxon>
        <taxon>Euteleostomi</taxon>
        <taxon>Actinopterygii</taxon>
        <taxon>Neopterygii</taxon>
        <taxon>Teleostei</taxon>
        <taxon>Neoteleostei</taxon>
        <taxon>Acanthomorphata</taxon>
        <taxon>Ovalentaria</taxon>
        <taxon>Pomacentridae</taxon>
        <taxon>Amphiprion</taxon>
    </lineage>
</organism>
<comment type="subcellular location">
    <subcellularLocation>
        <location evidence="1 8">Nucleus</location>
    </subcellularLocation>
</comment>
<evidence type="ECO:0000256" key="8">
    <source>
        <dbReference type="RuleBase" id="RU364134"/>
    </source>
</evidence>
<dbReference type="Ensembl" id="ENSAOCT00000081315.1">
    <property type="protein sequence ID" value="ENSAOCP00000075291.1"/>
    <property type="gene ID" value="ENSAOCG00000009384.2"/>
</dbReference>
<keyword evidence="4 8" id="KW-0805">Transcription regulation</keyword>
<feature type="domain" description="Mediator complex subunit Med13 C-terminal" evidence="10">
    <location>
        <begin position="1535"/>
        <end position="1929"/>
    </location>
</feature>
<feature type="compositionally biased region" description="Polar residues" evidence="9">
    <location>
        <begin position="1303"/>
        <end position="1318"/>
    </location>
</feature>
<dbReference type="GO" id="GO:0006357">
    <property type="term" value="P:regulation of transcription by RNA polymerase II"/>
    <property type="evidence" value="ECO:0007669"/>
    <property type="project" value="InterPro"/>
</dbReference>
<reference evidence="12" key="3">
    <citation type="submission" date="2025-09" db="UniProtKB">
        <authorList>
            <consortium name="Ensembl"/>
        </authorList>
    </citation>
    <scope>IDENTIFICATION</scope>
</reference>
<keyword evidence="7 8" id="KW-0539">Nucleus</keyword>
<keyword evidence="6 8" id="KW-0804">Transcription</keyword>
<dbReference type="Proteomes" id="UP001501940">
    <property type="component" value="Chromosome 17"/>
</dbReference>
<dbReference type="Pfam" id="PF06333">
    <property type="entry name" value="Med13_C"/>
    <property type="match status" value="1"/>
</dbReference>
<feature type="region of interest" description="Disordered" evidence="9">
    <location>
        <begin position="388"/>
        <end position="456"/>
    </location>
</feature>
<evidence type="ECO:0000259" key="10">
    <source>
        <dbReference type="Pfam" id="PF06333"/>
    </source>
</evidence>
<feature type="compositionally biased region" description="Polar residues" evidence="9">
    <location>
        <begin position="823"/>
        <end position="833"/>
    </location>
</feature>
<keyword evidence="3 8" id="KW-0678">Repressor</keyword>
<dbReference type="InterPro" id="IPR009401">
    <property type="entry name" value="Med13_C"/>
</dbReference>
<evidence type="ECO:0000256" key="5">
    <source>
        <dbReference type="ARBA" id="ARBA00023159"/>
    </source>
</evidence>
<sequence>MGCLLLQCFNQYFSLLFQAELTGIKWRCYSFRGGGEYGPVISAPAQDDPVLRSFMRCVQANLLCVWRRKIKPDAKELWIFWWGEEPNLCDVIHHELEVAEEGLWECGLSYECRTLLFKAIHNLLERCLMDKGFVRIGKWFFKPHELEGKSLGNSEHLSCSFSFFLHGESNVCTSVEIAQHQPAYHITEHHIRLAQTSITPVQVVLSPYGLSGTLTGQAYKMSDPAARKLMEEWSYFYPMVLQQKEGSGEKENEEAGQAYDRNCHVAVEVIVGGVRMTYPAAFVLIAQGDLPVEQPPPVPAAQGLNKEPNHCSVPLTPPTSPEQPCSGNKCTYMHLPGALMDLFVPCRPNQPTDVTPRKEVPNGVATWDFNDLGARAPCSCSRYNRAAPNANPTQSSGLSLYPPSLPKHKTSEKTEKADKQSKRPAVIPFHHRLSLTRETPLEQDSPGGPQLGGLVALEPPMEPLAALPPCKYSKTLSNGRKAPESLLHSPMSPLPPTLSPHPRVQDPEVLDGPVDMPVCPDGAPGLGMITSETAVYTALLRQRENGAGWWRGFRTPRTDKTDFRPPDLPADKLEEVKTEITTEGAPLKRDHIHTLGLFQQPGVEALRESGDDPYDFKEGDIEYTFSTSKRLKGQGREPSKKAKVGQHARMFPTPPSLEQHPAFSPIMTYRDTPSQEPPAPSGTADHLPSFASNQLNEYRMEMEEGMLSPRQDDIKVRNKNCQIFNFLTMGSSMFAPLSCLPSQSLPPLKIPEQCYYRPSWALMPKMEHFPTVMHPQNSAFTKDGYTATTASVSTTIGILPSPATPRFSVPTPRTPRTPRGMNAASSGQGSVKQDGTELSSPVSTPSTSLPLSSVEPMARPGPSLPEAHSLYAILLLSDSVLSVFKDRNFDSCCICACNMNVKGADVGVYIPDSTCEDQYRCMCGFSAIVNRRLAHGTGLFLEDELDIYGRTSEVGRAAERRLALCRRDPTMGDSRAKRPQDAAPASPPVMVVLQEQCSQPISSLASLHVPLSCSCHGRKGALLQSWMSEKQWADGSDACVECYNALEQGLQYVDNPTGGKVDLAVVRSTALHSWPHTNVVDMSMLSSQDMVRMLLSLQPFLQDAIQKKRTGRTWENIQHVQGPLTWQQFHKMAGRGSYGSEESPEPLPIPTVLLGYDRERDFLALSPLALPFWEKLLLEPYGGQRDVAYVVVCPNSPSLLAAARAFFQELSAVYETCRLGKHRPLAKVSRDGLVRVGAEVEPEKLEELDVDQWLTGPWAGQQHTDNLSKLKLYAYACRQQLGPQLSALPLDSSLLLPPKVQPPVNNTSSAQTASSGQPQAWAADGEQPSGAVSAANASTPTGASSGQTGEAAQGGTSDSKGPPSATPPANTPRNFFLVLLFFSLAEQSRIGIPTVADSMDSHANPPAIVIYIVDAFLSSSGARNEGGEEEEGDEVESGTVWLLGLLRCYTEMLQTLPETMRPALVVPCQYLLQPASGESHLYLQHLRSLAFSCYSQCRRLLPQQTHIKSLTGFGPVSTVNSVLKSPEHPSPLQLYSPPFILGPTRPKQPEPGEIWAELPPKYNVLFVGYCLSHDQRWILVSCTDQQGELLETCIINIDVPNRARRPKVSARKMGLQKLWEWCIGIIQMTSLPWRIVIGRLGRLGHGELKDWSSLLGEHSLHSIGRQLREACRLCGISAADSPSILSACLVAMEPQGSFVIMPDAVTMGSVFGRSTALNLQTSQLNTPQDASCTHILVFPTSATTQLAPSSYPTEDNNDDMFDLPFPDELENDIGHDMMLITGNLHPSPNTSPVPSPGSPSGMGMGSQGERLLSRDNPPEELKQQPLALGYYVSTAQANGLPHWFWASCPQAESQCPLFLKASLHHHISIAQSDEMVSEKTKRTPHPLDSKTTSDVLRFVLEQYNALSWLTCTPATQDRQSCLPVHLAVLIQMYNAILNML</sequence>
<evidence type="ECO:0000256" key="3">
    <source>
        <dbReference type="ARBA" id="ARBA00022491"/>
    </source>
</evidence>
<reference evidence="12" key="2">
    <citation type="submission" date="2025-08" db="UniProtKB">
        <authorList>
            <consortium name="Ensembl"/>
        </authorList>
    </citation>
    <scope>IDENTIFICATION</scope>
</reference>
<reference evidence="12 13" key="1">
    <citation type="submission" date="2022-01" db="EMBL/GenBank/DDBJ databases">
        <title>A chromosome-scale genome assembly of the false clownfish, Amphiprion ocellaris.</title>
        <authorList>
            <person name="Ryu T."/>
        </authorList>
    </citation>
    <scope>NUCLEOTIDE SEQUENCE [LARGE SCALE GENOMIC DNA]</scope>
</reference>
<evidence type="ECO:0000256" key="4">
    <source>
        <dbReference type="ARBA" id="ARBA00023015"/>
    </source>
</evidence>
<evidence type="ECO:0000256" key="7">
    <source>
        <dbReference type="ARBA" id="ARBA00023242"/>
    </source>
</evidence>
<evidence type="ECO:0000256" key="9">
    <source>
        <dbReference type="SAM" id="MobiDB-lite"/>
    </source>
</evidence>
<dbReference type="GeneTree" id="ENSGT00390000013680"/>
<evidence type="ECO:0000259" key="11">
    <source>
        <dbReference type="Pfam" id="PF18296"/>
    </source>
</evidence>
<accession>A0AAQ6AF47</accession>
<protein>
    <recommendedName>
        <fullName evidence="8">Mediator of RNA polymerase II transcription subunit 13</fullName>
    </recommendedName>
</protein>
<feature type="compositionally biased region" description="Basic and acidic residues" evidence="9">
    <location>
        <begin position="409"/>
        <end position="421"/>
    </location>
</feature>
<feature type="compositionally biased region" description="Low complexity" evidence="9">
    <location>
        <begin position="836"/>
        <end position="856"/>
    </location>
</feature>
<dbReference type="GO" id="GO:0003712">
    <property type="term" value="F:transcription coregulator activity"/>
    <property type="evidence" value="ECO:0007669"/>
    <property type="project" value="InterPro"/>
</dbReference>
<feature type="domain" description="MID" evidence="11">
    <location>
        <begin position="1185"/>
        <end position="1499"/>
    </location>
</feature>
<dbReference type="InterPro" id="IPR041285">
    <property type="entry name" value="MID_MedPIWI"/>
</dbReference>
<dbReference type="Pfam" id="PF18296">
    <property type="entry name" value="MID_MedPIWI"/>
    <property type="match status" value="1"/>
</dbReference>
<proteinExistence type="inferred from homology"/>
<dbReference type="InterPro" id="IPR051139">
    <property type="entry name" value="Mediator_complx_sub13"/>
</dbReference>
<feature type="region of interest" description="Disordered" evidence="9">
    <location>
        <begin position="1786"/>
        <end position="1817"/>
    </location>
</feature>
<evidence type="ECO:0000313" key="13">
    <source>
        <dbReference type="Proteomes" id="UP001501940"/>
    </source>
</evidence>